<evidence type="ECO:0000313" key="2">
    <source>
        <dbReference type="EMBL" id="REH48304.1"/>
    </source>
</evidence>
<dbReference type="InterPro" id="IPR052189">
    <property type="entry name" value="L-asp_N-monooxygenase_NS-form"/>
</dbReference>
<dbReference type="RefSeq" id="WP_211353044.1">
    <property type="nucleotide sequence ID" value="NZ_CP144375.1"/>
</dbReference>
<proteinExistence type="predicted"/>
<dbReference type="Gene3D" id="3.50.50.60">
    <property type="entry name" value="FAD/NAD(P)-binding domain"/>
    <property type="match status" value="1"/>
</dbReference>
<sequence length="623" mass="67917">MKICIVGAGPRGTSVLERIVANHSGPVDVHVVDPYPPGAGGVWRTTQSDRLLMNTVASQVSLYTDASVPIEGPVVPGPSLYEWAKTISGSEYPDWVLDEAFRLGPDSYPSRAIYGYYLAGVFNRLVADSGEVSVTVHSGTAVAVDDQPDGRQTVRLKSGSTVDDIDAVVLALGHGPVVLTPEETKLRDFAAARGLTYIPPSNPADLDLSRIEPGEKVALRGLGLNFFDYLALFTEGRGGRFERTEDGLVYHPSGQEPVLYAGSRRGIPHHARGENQKGPVGRHTPLFLTPPVIERLRRSGGVRFMRDVWPLVDMEVRAVYYSTLLEDRLNSAQVTEFLDLYVEALRAGGDGAELLTRFGVRPDELWNWERIAKPYGEKAFEDRADYQRWLLGYLRSDAREARRGNVSSPLKAALDTLRDLRNEIRMIVDHGGITGGSYRDELARWYTPFNAFLSIGPPLRRIEEMTALLEAGVLSVLGPGVRVSLGDTFMVDATTVPAPPIAVTTLIEARIPDVDLHRSANPLLRYLKATGQCRSFQIPDEGTESFESGGVAVTARPYRVIDASNQPHPARFAYGVPTEYVHWVTAAGIRPGVGSVTLEDSDAIARAALSVPAASAREVGRPA</sequence>
<gene>
    <name evidence="2" type="ORF">BCF44_105162</name>
</gene>
<dbReference type="SUPFAM" id="SSF51905">
    <property type="entry name" value="FAD/NAD(P)-binding domain"/>
    <property type="match status" value="1"/>
</dbReference>
<dbReference type="EMBL" id="QUNO01000005">
    <property type="protein sequence ID" value="REH48304.1"/>
    <property type="molecule type" value="Genomic_DNA"/>
</dbReference>
<reference evidence="2 3" key="1">
    <citation type="submission" date="2018-08" db="EMBL/GenBank/DDBJ databases">
        <title>Genomic Encyclopedia of Archaeal and Bacterial Type Strains, Phase II (KMG-II): from individual species to whole genera.</title>
        <authorList>
            <person name="Goeker M."/>
        </authorList>
    </citation>
    <scope>NUCLEOTIDE SEQUENCE [LARGE SCALE GENOMIC DNA]</scope>
    <source>
        <strain evidence="2 3">DSM 45791</strain>
    </source>
</reference>
<dbReference type="Pfam" id="PF13454">
    <property type="entry name" value="NAD_binding_9"/>
    <property type="match status" value="1"/>
</dbReference>
<dbReference type="Proteomes" id="UP000256269">
    <property type="component" value="Unassembled WGS sequence"/>
</dbReference>
<dbReference type="PANTHER" id="PTHR40254:SF1">
    <property type="entry name" value="BLR0577 PROTEIN"/>
    <property type="match status" value="1"/>
</dbReference>
<name>A0A3E0HPE0_9PSEU</name>
<dbReference type="InterPro" id="IPR038732">
    <property type="entry name" value="HpyO/CreE_NAD-binding"/>
</dbReference>
<protein>
    <submittedName>
        <fullName evidence="2">FAD-NAD(P)-binding protein</fullName>
    </submittedName>
</protein>
<accession>A0A3E0HPE0</accession>
<dbReference type="AlphaFoldDB" id="A0A3E0HPE0"/>
<organism evidence="2 3">
    <name type="scientific">Kutzneria buriramensis</name>
    <dbReference type="NCBI Taxonomy" id="1045776"/>
    <lineage>
        <taxon>Bacteria</taxon>
        <taxon>Bacillati</taxon>
        <taxon>Actinomycetota</taxon>
        <taxon>Actinomycetes</taxon>
        <taxon>Pseudonocardiales</taxon>
        <taxon>Pseudonocardiaceae</taxon>
        <taxon>Kutzneria</taxon>
    </lineage>
</organism>
<feature type="domain" description="FAD-dependent urate hydroxylase HpyO/Asp monooxygenase CreE-like FAD/NAD(P)-binding" evidence="1">
    <location>
        <begin position="5"/>
        <end position="174"/>
    </location>
</feature>
<comment type="caution">
    <text evidence="2">The sequence shown here is derived from an EMBL/GenBank/DDBJ whole genome shotgun (WGS) entry which is preliminary data.</text>
</comment>
<dbReference type="PANTHER" id="PTHR40254">
    <property type="entry name" value="BLR0577 PROTEIN"/>
    <property type="match status" value="1"/>
</dbReference>
<dbReference type="InterPro" id="IPR036188">
    <property type="entry name" value="FAD/NAD-bd_sf"/>
</dbReference>
<evidence type="ECO:0000313" key="3">
    <source>
        <dbReference type="Proteomes" id="UP000256269"/>
    </source>
</evidence>
<evidence type="ECO:0000259" key="1">
    <source>
        <dbReference type="Pfam" id="PF13454"/>
    </source>
</evidence>
<keyword evidence="3" id="KW-1185">Reference proteome</keyword>